<dbReference type="Proteomes" id="UP001056978">
    <property type="component" value="Chromosome 4"/>
</dbReference>
<accession>A0ACB9YDH3</accession>
<organism evidence="1 2">
    <name type="scientific">Plasmodium brasilianum</name>
    <dbReference type="NCBI Taxonomy" id="5824"/>
    <lineage>
        <taxon>Eukaryota</taxon>
        <taxon>Sar</taxon>
        <taxon>Alveolata</taxon>
        <taxon>Apicomplexa</taxon>
        <taxon>Aconoidasida</taxon>
        <taxon>Haemosporida</taxon>
        <taxon>Plasmodiidae</taxon>
        <taxon>Plasmodium</taxon>
        <taxon>Plasmodium (Plasmodium)</taxon>
    </lineage>
</organism>
<evidence type="ECO:0000313" key="2">
    <source>
        <dbReference type="Proteomes" id="UP001056978"/>
    </source>
</evidence>
<sequence>MEIKVKYGKGKITICSNIALLLKFVKLYLKYGERNVRITHFSLIRFDFILFYLTLSYSIGLYLIRLDFILFDWTLSYSIGLYLIGLDFILLDLTLSYSIGLHLINLTSSCSI</sequence>
<evidence type="ECO:0000313" key="1">
    <source>
        <dbReference type="EMBL" id="KAI4840435.1"/>
    </source>
</evidence>
<protein>
    <submittedName>
        <fullName evidence="1">Uncharacterized protein</fullName>
    </submittedName>
</protein>
<keyword evidence="2" id="KW-1185">Reference proteome</keyword>
<gene>
    <name evidence="1" type="ORF">MKS88_001160</name>
</gene>
<proteinExistence type="predicted"/>
<name>A0ACB9YDH3_PLABR</name>
<dbReference type="EMBL" id="CM043772">
    <property type="protein sequence ID" value="KAI4840435.1"/>
    <property type="molecule type" value="Genomic_DNA"/>
</dbReference>
<comment type="caution">
    <text evidence="1">The sequence shown here is derived from an EMBL/GenBank/DDBJ whole genome shotgun (WGS) entry which is preliminary data.</text>
</comment>
<reference evidence="1" key="1">
    <citation type="submission" date="2022-06" db="EMBL/GenBank/DDBJ databases">
        <title>The First Complete Genome of the Simian Malaria Parasite Plasmodium brasilianum.</title>
        <authorList>
            <person name="Bajic M."/>
            <person name="Ravishankar S."/>
        </authorList>
    </citation>
    <scope>NUCLEOTIDE SEQUENCE</scope>
    <source>
        <strain evidence="1">Bolivian I</strain>
    </source>
</reference>